<accession>A0A8T0IR34</accession>
<dbReference type="AlphaFoldDB" id="A0A8T0IR34"/>
<reference evidence="2" key="1">
    <citation type="submission" date="2020-06" db="EMBL/GenBank/DDBJ databases">
        <title>WGS assembly of Ceratodon purpureus strain R40.</title>
        <authorList>
            <person name="Carey S.B."/>
            <person name="Jenkins J."/>
            <person name="Shu S."/>
            <person name="Lovell J.T."/>
            <person name="Sreedasyam A."/>
            <person name="Maumus F."/>
            <person name="Tiley G.P."/>
            <person name="Fernandez-Pozo N."/>
            <person name="Barry K."/>
            <person name="Chen C."/>
            <person name="Wang M."/>
            <person name="Lipzen A."/>
            <person name="Daum C."/>
            <person name="Saski C.A."/>
            <person name="Payton A.C."/>
            <person name="Mcbreen J.C."/>
            <person name="Conrad R.E."/>
            <person name="Kollar L.M."/>
            <person name="Olsson S."/>
            <person name="Huttunen S."/>
            <person name="Landis J.B."/>
            <person name="Wickett N.J."/>
            <person name="Johnson M.G."/>
            <person name="Rensing S.A."/>
            <person name="Grimwood J."/>
            <person name="Schmutz J."/>
            <person name="Mcdaniel S.F."/>
        </authorList>
    </citation>
    <scope>NUCLEOTIDE SEQUENCE</scope>
    <source>
        <strain evidence="2">R40</strain>
    </source>
</reference>
<dbReference type="EMBL" id="CM026422">
    <property type="protein sequence ID" value="KAG0585479.1"/>
    <property type="molecule type" value="Genomic_DNA"/>
</dbReference>
<gene>
    <name evidence="2" type="ORF">KC19_2G014900</name>
</gene>
<evidence type="ECO:0000256" key="1">
    <source>
        <dbReference type="SAM" id="SignalP"/>
    </source>
</evidence>
<organism evidence="2 3">
    <name type="scientific">Ceratodon purpureus</name>
    <name type="common">Fire moss</name>
    <name type="synonym">Dicranum purpureum</name>
    <dbReference type="NCBI Taxonomy" id="3225"/>
    <lineage>
        <taxon>Eukaryota</taxon>
        <taxon>Viridiplantae</taxon>
        <taxon>Streptophyta</taxon>
        <taxon>Embryophyta</taxon>
        <taxon>Bryophyta</taxon>
        <taxon>Bryophytina</taxon>
        <taxon>Bryopsida</taxon>
        <taxon>Dicranidae</taxon>
        <taxon>Pseudoditrichales</taxon>
        <taxon>Ditrichaceae</taxon>
        <taxon>Ceratodon</taxon>
    </lineage>
</organism>
<evidence type="ECO:0000313" key="2">
    <source>
        <dbReference type="EMBL" id="KAG0585479.1"/>
    </source>
</evidence>
<protein>
    <submittedName>
        <fullName evidence="2">Uncharacterized protein</fullName>
    </submittedName>
</protein>
<evidence type="ECO:0000313" key="3">
    <source>
        <dbReference type="Proteomes" id="UP000822688"/>
    </source>
</evidence>
<name>A0A8T0IR34_CERPU</name>
<keyword evidence="3" id="KW-1185">Reference proteome</keyword>
<sequence>MTIRGSTFHPLAVILAINGLYLLVLASNVSGENLSLQYVNSMNCMERLGFISVGGSLWYGKPLMQRMSGLYLELQ</sequence>
<proteinExistence type="predicted"/>
<comment type="caution">
    <text evidence="2">The sequence shown here is derived from an EMBL/GenBank/DDBJ whole genome shotgun (WGS) entry which is preliminary data.</text>
</comment>
<keyword evidence="1" id="KW-0732">Signal</keyword>
<feature type="chain" id="PRO_5035919243" evidence="1">
    <location>
        <begin position="27"/>
        <end position="75"/>
    </location>
</feature>
<feature type="signal peptide" evidence="1">
    <location>
        <begin position="1"/>
        <end position="26"/>
    </location>
</feature>
<dbReference type="Proteomes" id="UP000822688">
    <property type="component" value="Chromosome 2"/>
</dbReference>